<name>A0A5C3LXP9_9AGAR</name>
<dbReference type="EMBL" id="ML213608">
    <property type="protein sequence ID" value="TFK37327.1"/>
    <property type="molecule type" value="Genomic_DNA"/>
</dbReference>
<evidence type="ECO:0000313" key="1">
    <source>
        <dbReference type="EMBL" id="TFK37327.1"/>
    </source>
</evidence>
<protein>
    <submittedName>
        <fullName evidence="1">Uncharacterized protein</fullName>
    </submittedName>
</protein>
<reference evidence="1 2" key="1">
    <citation type="journal article" date="2019" name="Nat. Ecol. Evol.">
        <title>Megaphylogeny resolves global patterns of mushroom evolution.</title>
        <authorList>
            <person name="Varga T."/>
            <person name="Krizsan K."/>
            <person name="Foldi C."/>
            <person name="Dima B."/>
            <person name="Sanchez-Garcia M."/>
            <person name="Sanchez-Ramirez S."/>
            <person name="Szollosi G.J."/>
            <person name="Szarkandi J.G."/>
            <person name="Papp V."/>
            <person name="Albert L."/>
            <person name="Andreopoulos W."/>
            <person name="Angelini C."/>
            <person name="Antonin V."/>
            <person name="Barry K.W."/>
            <person name="Bougher N.L."/>
            <person name="Buchanan P."/>
            <person name="Buyck B."/>
            <person name="Bense V."/>
            <person name="Catcheside P."/>
            <person name="Chovatia M."/>
            <person name="Cooper J."/>
            <person name="Damon W."/>
            <person name="Desjardin D."/>
            <person name="Finy P."/>
            <person name="Geml J."/>
            <person name="Haridas S."/>
            <person name="Hughes K."/>
            <person name="Justo A."/>
            <person name="Karasinski D."/>
            <person name="Kautmanova I."/>
            <person name="Kiss B."/>
            <person name="Kocsube S."/>
            <person name="Kotiranta H."/>
            <person name="LaButti K.M."/>
            <person name="Lechner B.E."/>
            <person name="Liimatainen K."/>
            <person name="Lipzen A."/>
            <person name="Lukacs Z."/>
            <person name="Mihaltcheva S."/>
            <person name="Morgado L.N."/>
            <person name="Niskanen T."/>
            <person name="Noordeloos M.E."/>
            <person name="Ohm R.A."/>
            <person name="Ortiz-Santana B."/>
            <person name="Ovrebo C."/>
            <person name="Racz N."/>
            <person name="Riley R."/>
            <person name="Savchenko A."/>
            <person name="Shiryaev A."/>
            <person name="Soop K."/>
            <person name="Spirin V."/>
            <person name="Szebenyi C."/>
            <person name="Tomsovsky M."/>
            <person name="Tulloss R.E."/>
            <person name="Uehling J."/>
            <person name="Grigoriev I.V."/>
            <person name="Vagvolgyi C."/>
            <person name="Papp T."/>
            <person name="Martin F.M."/>
            <person name="Miettinen O."/>
            <person name="Hibbett D.S."/>
            <person name="Nagy L.G."/>
        </authorList>
    </citation>
    <scope>NUCLEOTIDE SEQUENCE [LARGE SCALE GENOMIC DNA]</scope>
    <source>
        <strain evidence="1 2">CBS 166.37</strain>
    </source>
</reference>
<accession>A0A5C3LXP9</accession>
<sequence length="66" mass="7375">MHPMTFPPTRPLTLFMNYRKRVSKPPTLLVGLAGDTSLSPQHLSLHIQSNLTKTLIKPCAHSIRLA</sequence>
<evidence type="ECO:0000313" key="2">
    <source>
        <dbReference type="Proteomes" id="UP000308652"/>
    </source>
</evidence>
<dbReference type="AlphaFoldDB" id="A0A5C3LXP9"/>
<organism evidence="1 2">
    <name type="scientific">Crucibulum laeve</name>
    <dbReference type="NCBI Taxonomy" id="68775"/>
    <lineage>
        <taxon>Eukaryota</taxon>
        <taxon>Fungi</taxon>
        <taxon>Dikarya</taxon>
        <taxon>Basidiomycota</taxon>
        <taxon>Agaricomycotina</taxon>
        <taxon>Agaricomycetes</taxon>
        <taxon>Agaricomycetidae</taxon>
        <taxon>Agaricales</taxon>
        <taxon>Agaricineae</taxon>
        <taxon>Nidulariaceae</taxon>
        <taxon>Crucibulum</taxon>
    </lineage>
</organism>
<gene>
    <name evidence="1" type="ORF">BDQ12DRAFT_685183</name>
</gene>
<dbReference type="Proteomes" id="UP000308652">
    <property type="component" value="Unassembled WGS sequence"/>
</dbReference>
<keyword evidence="2" id="KW-1185">Reference proteome</keyword>
<proteinExistence type="predicted"/>